<keyword evidence="1" id="KW-0472">Membrane</keyword>
<keyword evidence="3" id="KW-1185">Reference proteome</keyword>
<gene>
    <name evidence="2" type="ORF">K9V48_08210</name>
</gene>
<evidence type="ECO:0000313" key="3">
    <source>
        <dbReference type="Proteomes" id="UP001165287"/>
    </source>
</evidence>
<feature type="transmembrane region" description="Helical" evidence="1">
    <location>
        <begin position="6"/>
        <end position="24"/>
    </location>
</feature>
<sequence length="87" mass="10202">MRKKGIYSILFIVVICIGYTVYYFNQYHIEDERASIQSNLAKWETRGTEGEINLNVIDMTQLDQTSSYIVLFEMENEHIGYAHFLKG</sequence>
<reference evidence="2" key="1">
    <citation type="submission" date="2024-05" db="EMBL/GenBank/DDBJ databases">
        <title>Metabacillus sp. nov., isolated from the rhizosphere soil of tomato plants.</title>
        <authorList>
            <person name="Ma R."/>
        </authorList>
    </citation>
    <scope>NUCLEOTIDE SEQUENCE</scope>
    <source>
        <strain evidence="2">DBTR6</strain>
    </source>
</reference>
<keyword evidence="1" id="KW-1133">Transmembrane helix</keyword>
<dbReference type="Proteomes" id="UP001165287">
    <property type="component" value="Unassembled WGS sequence"/>
</dbReference>
<keyword evidence="1" id="KW-0812">Transmembrane</keyword>
<organism evidence="2 3">
    <name type="scientific">Metabacillus rhizolycopersici</name>
    <dbReference type="NCBI Taxonomy" id="2875709"/>
    <lineage>
        <taxon>Bacteria</taxon>
        <taxon>Bacillati</taxon>
        <taxon>Bacillota</taxon>
        <taxon>Bacilli</taxon>
        <taxon>Bacillales</taxon>
        <taxon>Bacillaceae</taxon>
        <taxon>Metabacillus</taxon>
    </lineage>
</organism>
<accession>A0ABS7UPT0</accession>
<evidence type="ECO:0008006" key="4">
    <source>
        <dbReference type="Google" id="ProtNLM"/>
    </source>
</evidence>
<protein>
    <recommendedName>
        <fullName evidence="4">DUF3139 domain-containing protein</fullName>
    </recommendedName>
</protein>
<evidence type="ECO:0000256" key="1">
    <source>
        <dbReference type="SAM" id="Phobius"/>
    </source>
</evidence>
<evidence type="ECO:0000313" key="2">
    <source>
        <dbReference type="EMBL" id="MBZ5750229.1"/>
    </source>
</evidence>
<proteinExistence type="predicted"/>
<dbReference type="RefSeq" id="WP_224138268.1">
    <property type="nucleotide sequence ID" value="NZ_JAIQUM010000013.1"/>
</dbReference>
<comment type="caution">
    <text evidence="2">The sequence shown here is derived from an EMBL/GenBank/DDBJ whole genome shotgun (WGS) entry which is preliminary data.</text>
</comment>
<name>A0ABS7UPT0_9BACI</name>
<dbReference type="EMBL" id="JAIQUM010000013">
    <property type="protein sequence ID" value="MBZ5750229.1"/>
    <property type="molecule type" value="Genomic_DNA"/>
</dbReference>